<evidence type="ECO:0000313" key="2">
    <source>
        <dbReference type="Proteomes" id="UP000789375"/>
    </source>
</evidence>
<organism evidence="1 2">
    <name type="scientific">Funneliformis mosseae</name>
    <name type="common">Endomycorrhizal fungus</name>
    <name type="synonym">Glomus mosseae</name>
    <dbReference type="NCBI Taxonomy" id="27381"/>
    <lineage>
        <taxon>Eukaryota</taxon>
        <taxon>Fungi</taxon>
        <taxon>Fungi incertae sedis</taxon>
        <taxon>Mucoromycota</taxon>
        <taxon>Glomeromycotina</taxon>
        <taxon>Glomeromycetes</taxon>
        <taxon>Glomerales</taxon>
        <taxon>Glomeraceae</taxon>
        <taxon>Funneliformis</taxon>
    </lineage>
</organism>
<protein>
    <submittedName>
        <fullName evidence="1">464_t:CDS:1</fullName>
    </submittedName>
</protein>
<sequence>MWSRAQGSKFIGLDMSPIFPTENKPKNAEFIECYVLEGLPFPSKTFDSVHQKLLYVAFFAKQWLQVVKGFETFGICRIYENRDLLEKELTRNTYSLRLKDIMDSTKSFDKVVFLLLGKFW</sequence>
<gene>
    <name evidence="1" type="ORF">FMOSSE_LOCUS9793</name>
</gene>
<accession>A0A9N9CZR5</accession>
<evidence type="ECO:0000313" key="1">
    <source>
        <dbReference type="EMBL" id="CAG8617436.1"/>
    </source>
</evidence>
<dbReference type="AlphaFoldDB" id="A0A9N9CZR5"/>
<keyword evidence="2" id="KW-1185">Reference proteome</keyword>
<reference evidence="1" key="1">
    <citation type="submission" date="2021-06" db="EMBL/GenBank/DDBJ databases">
        <authorList>
            <person name="Kallberg Y."/>
            <person name="Tangrot J."/>
            <person name="Rosling A."/>
        </authorList>
    </citation>
    <scope>NUCLEOTIDE SEQUENCE</scope>
    <source>
        <strain evidence="1">87-6 pot B 2015</strain>
    </source>
</reference>
<dbReference type="EMBL" id="CAJVPP010002987">
    <property type="protein sequence ID" value="CAG8617436.1"/>
    <property type="molecule type" value="Genomic_DNA"/>
</dbReference>
<dbReference type="Proteomes" id="UP000789375">
    <property type="component" value="Unassembled WGS sequence"/>
</dbReference>
<comment type="caution">
    <text evidence="1">The sequence shown here is derived from an EMBL/GenBank/DDBJ whole genome shotgun (WGS) entry which is preliminary data.</text>
</comment>
<proteinExistence type="predicted"/>
<name>A0A9N9CZR5_FUNMO</name>